<proteinExistence type="predicted"/>
<dbReference type="AlphaFoldDB" id="A0A1W6SQD8"/>
<evidence type="ECO:0000313" key="2">
    <source>
        <dbReference type="EMBL" id="ARO88034.1"/>
    </source>
</evidence>
<dbReference type="InterPro" id="IPR004919">
    <property type="entry name" value="GmrSD_N"/>
</dbReference>
<evidence type="ECO:0000259" key="1">
    <source>
        <dbReference type="Pfam" id="PF03235"/>
    </source>
</evidence>
<evidence type="ECO:0000313" key="3">
    <source>
        <dbReference type="Proteomes" id="UP000012179"/>
    </source>
</evidence>
<protein>
    <recommendedName>
        <fullName evidence="1">GmrSD restriction endonucleases N-terminal domain-containing protein</fullName>
    </recommendedName>
</protein>
<name>A0A1W6SQD8_9PROT</name>
<dbReference type="KEGG" id="nlc:EBAPG3_009770"/>
<keyword evidence="3" id="KW-1185">Reference proteome</keyword>
<dbReference type="RefSeq" id="WP_081607235.1">
    <property type="nucleotide sequence ID" value="NZ_CP021106.3"/>
</dbReference>
<reference evidence="2 3" key="1">
    <citation type="journal article" date="2015" name="Int. J. Syst. Evol. Microbiol.">
        <title>Nitrosospira lacus sp. nov., a psychrotolerant, ammonia-oxidizing bacterium from sandy lake sediment.</title>
        <authorList>
            <person name="Urakawa H."/>
            <person name="Garcia J.C."/>
            <person name="Nielsen J.L."/>
            <person name="Le V.Q."/>
            <person name="Kozlowski J.A."/>
            <person name="Stein L.Y."/>
            <person name="Lim C.K."/>
            <person name="Pommerening-Roser A."/>
            <person name="Martens-Habbena W."/>
            <person name="Stahl D.A."/>
            <person name="Klotz M.G."/>
        </authorList>
    </citation>
    <scope>NUCLEOTIDE SEQUENCE [LARGE SCALE GENOMIC DNA]</scope>
    <source>
        <strain evidence="2 3">APG3</strain>
    </source>
</reference>
<gene>
    <name evidence="2" type="ORF">EBAPG3_009770</name>
</gene>
<dbReference type="OrthoDB" id="9798761at2"/>
<accession>A0A1W6SQD8</accession>
<dbReference type="Proteomes" id="UP000012179">
    <property type="component" value="Chromosome"/>
</dbReference>
<sequence>MRIPAFQRGFVWEPDRVAYLMDGIYKGFPFGSLLFWRTKEELKTERDLGPFKLPPPVEDYPVDYVLHGQQRITSIFGVFQTELALITGNLGGLLQACIEQRCLEISMKFLASH</sequence>
<dbReference type="PANTHER" id="PTHR37292:SF2">
    <property type="entry name" value="DUF262 DOMAIN-CONTAINING PROTEIN"/>
    <property type="match status" value="1"/>
</dbReference>
<dbReference type="PANTHER" id="PTHR37292">
    <property type="entry name" value="VNG6097C"/>
    <property type="match status" value="1"/>
</dbReference>
<dbReference type="EMBL" id="CP021106">
    <property type="protein sequence ID" value="ARO88034.1"/>
    <property type="molecule type" value="Genomic_DNA"/>
</dbReference>
<dbReference type="Pfam" id="PF03235">
    <property type="entry name" value="GmrSD_N"/>
    <property type="match status" value="1"/>
</dbReference>
<feature type="domain" description="GmrSD restriction endonucleases N-terminal" evidence="1">
    <location>
        <begin position="2"/>
        <end position="81"/>
    </location>
</feature>
<organism evidence="2 3">
    <name type="scientific">Nitrosospira lacus</name>
    <dbReference type="NCBI Taxonomy" id="1288494"/>
    <lineage>
        <taxon>Bacteria</taxon>
        <taxon>Pseudomonadati</taxon>
        <taxon>Pseudomonadota</taxon>
        <taxon>Betaproteobacteria</taxon>
        <taxon>Nitrosomonadales</taxon>
        <taxon>Nitrosomonadaceae</taxon>
        <taxon>Nitrosospira</taxon>
    </lineage>
</organism>